<feature type="compositionally biased region" description="Low complexity" evidence="7">
    <location>
        <begin position="994"/>
        <end position="1003"/>
    </location>
</feature>
<feature type="compositionally biased region" description="Basic residues" evidence="7">
    <location>
        <begin position="774"/>
        <end position="799"/>
    </location>
</feature>
<evidence type="ECO:0008006" key="13">
    <source>
        <dbReference type="Google" id="ProtNLM"/>
    </source>
</evidence>
<feature type="compositionally biased region" description="Basic and acidic residues" evidence="7">
    <location>
        <begin position="447"/>
        <end position="472"/>
    </location>
</feature>
<evidence type="ECO:0000256" key="7">
    <source>
        <dbReference type="SAM" id="MobiDB-lite"/>
    </source>
</evidence>
<feature type="compositionally biased region" description="Basic and acidic residues" evidence="7">
    <location>
        <begin position="1575"/>
        <end position="1719"/>
    </location>
</feature>
<feature type="compositionally biased region" description="Basic and acidic residues" evidence="7">
    <location>
        <begin position="731"/>
        <end position="745"/>
    </location>
</feature>
<evidence type="ECO:0000256" key="3">
    <source>
        <dbReference type="ARBA" id="ARBA00022771"/>
    </source>
</evidence>
<dbReference type="Gene3D" id="3.30.40.10">
    <property type="entry name" value="Zinc/RING finger domain, C3HC4 (zinc finger)"/>
    <property type="match status" value="1"/>
</dbReference>
<feature type="compositionally biased region" description="Acidic residues" evidence="7">
    <location>
        <begin position="1325"/>
        <end position="1334"/>
    </location>
</feature>
<dbReference type="InParanoid" id="A0A7R8UBZ5"/>
<feature type="compositionally biased region" description="Basic and acidic residues" evidence="7">
    <location>
        <begin position="539"/>
        <end position="548"/>
    </location>
</feature>
<feature type="compositionally biased region" description="Basic and acidic residues" evidence="7">
    <location>
        <begin position="1498"/>
        <end position="1568"/>
    </location>
</feature>
<gene>
    <name evidence="11" type="ORF">HERILL_LOCUS507</name>
</gene>
<feature type="compositionally biased region" description="Basic residues" evidence="7">
    <location>
        <begin position="1802"/>
        <end position="1818"/>
    </location>
</feature>
<dbReference type="PROSITE" id="PS51282">
    <property type="entry name" value="DWNN"/>
    <property type="match status" value="1"/>
</dbReference>
<feature type="region of interest" description="Disordered" evidence="7">
    <location>
        <begin position="1281"/>
        <end position="1380"/>
    </location>
</feature>
<dbReference type="InterPro" id="IPR001878">
    <property type="entry name" value="Znf_CCHC"/>
</dbReference>
<keyword evidence="3 6" id="KW-0863">Zinc-finger</keyword>
<dbReference type="OrthoDB" id="106784at2759"/>
<feature type="compositionally biased region" description="Basic and acidic residues" evidence="7">
    <location>
        <begin position="1352"/>
        <end position="1367"/>
    </location>
</feature>
<feature type="compositionally biased region" description="Basic and acidic residues" evidence="7">
    <location>
        <begin position="1459"/>
        <end position="1476"/>
    </location>
</feature>
<name>A0A7R8UBZ5_HERIL</name>
<evidence type="ECO:0000259" key="10">
    <source>
        <dbReference type="PROSITE" id="PS51282"/>
    </source>
</evidence>
<dbReference type="InterPro" id="IPR036875">
    <property type="entry name" value="Znf_CCHC_sf"/>
</dbReference>
<dbReference type="InterPro" id="IPR001841">
    <property type="entry name" value="Znf_RING"/>
</dbReference>
<feature type="domain" description="RING-type" evidence="8">
    <location>
        <begin position="313"/>
        <end position="354"/>
    </location>
</feature>
<organism evidence="11 12">
    <name type="scientific">Hermetia illucens</name>
    <name type="common">Black soldier fly</name>
    <dbReference type="NCBI Taxonomy" id="343691"/>
    <lineage>
        <taxon>Eukaryota</taxon>
        <taxon>Metazoa</taxon>
        <taxon>Ecdysozoa</taxon>
        <taxon>Arthropoda</taxon>
        <taxon>Hexapoda</taxon>
        <taxon>Insecta</taxon>
        <taxon>Pterygota</taxon>
        <taxon>Neoptera</taxon>
        <taxon>Endopterygota</taxon>
        <taxon>Diptera</taxon>
        <taxon>Brachycera</taxon>
        <taxon>Stratiomyomorpha</taxon>
        <taxon>Stratiomyidae</taxon>
        <taxon>Hermetiinae</taxon>
        <taxon>Hermetia</taxon>
    </lineage>
</organism>
<dbReference type="InterPro" id="IPR014891">
    <property type="entry name" value="DWNN_domain"/>
</dbReference>
<feature type="compositionally biased region" description="Basic and acidic residues" evidence="7">
    <location>
        <begin position="961"/>
        <end position="993"/>
    </location>
</feature>
<dbReference type="PANTHER" id="PTHR15439:SF0">
    <property type="entry name" value="CELL DIVISION CYCLE AND APOPTOSIS REGULATOR PROTEIN 1-RELATED"/>
    <property type="match status" value="1"/>
</dbReference>
<dbReference type="GO" id="GO:0006511">
    <property type="term" value="P:ubiquitin-dependent protein catabolic process"/>
    <property type="evidence" value="ECO:0007669"/>
    <property type="project" value="TreeGrafter"/>
</dbReference>
<keyword evidence="12" id="KW-1185">Reference proteome</keyword>
<feature type="compositionally biased region" description="Basic and acidic residues" evidence="7">
    <location>
        <begin position="810"/>
        <end position="833"/>
    </location>
</feature>
<dbReference type="Gene3D" id="3.10.20.90">
    <property type="entry name" value="Phosphatidylinositol 3-kinase Catalytic Subunit, Chain A, domain 1"/>
    <property type="match status" value="1"/>
</dbReference>
<dbReference type="GO" id="GO:0005634">
    <property type="term" value="C:nucleus"/>
    <property type="evidence" value="ECO:0007669"/>
    <property type="project" value="UniProtKB-SubCell"/>
</dbReference>
<dbReference type="GO" id="GO:0003676">
    <property type="term" value="F:nucleic acid binding"/>
    <property type="evidence" value="ECO:0007669"/>
    <property type="project" value="InterPro"/>
</dbReference>
<feature type="domain" description="CCHC-type" evidence="9">
    <location>
        <begin position="244"/>
        <end position="259"/>
    </location>
</feature>
<feature type="compositionally biased region" description="Basic and acidic residues" evidence="7">
    <location>
        <begin position="1016"/>
        <end position="1128"/>
    </location>
</feature>
<feature type="compositionally biased region" description="Basic and acidic residues" evidence="7">
    <location>
        <begin position="407"/>
        <end position="436"/>
    </location>
</feature>
<accession>A0A7R8UBZ5</accession>
<dbReference type="GO" id="GO:0008270">
    <property type="term" value="F:zinc ion binding"/>
    <property type="evidence" value="ECO:0007669"/>
    <property type="project" value="UniProtKB-KW"/>
</dbReference>
<keyword evidence="2" id="KW-0479">Metal-binding</keyword>
<feature type="region of interest" description="Disordered" evidence="7">
    <location>
        <begin position="380"/>
        <end position="606"/>
    </location>
</feature>
<dbReference type="CDD" id="cd16620">
    <property type="entry name" value="vRING-HC-C4C4_RBBP6"/>
    <property type="match status" value="1"/>
</dbReference>
<dbReference type="Proteomes" id="UP000594454">
    <property type="component" value="Chromosome 1"/>
</dbReference>
<dbReference type="InterPro" id="IPR033489">
    <property type="entry name" value="RBBP6"/>
</dbReference>
<dbReference type="SUPFAM" id="SSF57850">
    <property type="entry name" value="RING/U-box"/>
    <property type="match status" value="1"/>
</dbReference>
<feature type="region of interest" description="Disordered" evidence="7">
    <location>
        <begin position="1419"/>
        <end position="1850"/>
    </location>
</feature>
<evidence type="ECO:0000256" key="4">
    <source>
        <dbReference type="ARBA" id="ARBA00022833"/>
    </source>
</evidence>
<evidence type="ECO:0000313" key="12">
    <source>
        <dbReference type="Proteomes" id="UP000594454"/>
    </source>
</evidence>
<feature type="domain" description="DWNN" evidence="10">
    <location>
        <begin position="91"/>
        <end position="164"/>
    </location>
</feature>
<dbReference type="Gene3D" id="4.10.60.10">
    <property type="entry name" value="Zinc finger, CCHC-type"/>
    <property type="match status" value="1"/>
</dbReference>
<feature type="region of interest" description="Disordered" evidence="7">
    <location>
        <begin position="348"/>
        <end position="367"/>
    </location>
</feature>
<feature type="compositionally biased region" description="Basic and acidic residues" evidence="7">
    <location>
        <begin position="1301"/>
        <end position="1323"/>
    </location>
</feature>
<feature type="compositionally biased region" description="Basic residues" evidence="7">
    <location>
        <begin position="1005"/>
        <end position="1014"/>
    </location>
</feature>
<reference evidence="11 12" key="1">
    <citation type="submission" date="2020-11" db="EMBL/GenBank/DDBJ databases">
        <authorList>
            <person name="Wallbank WR R."/>
            <person name="Pardo Diaz C."/>
            <person name="Kozak K."/>
            <person name="Martin S."/>
            <person name="Jiggins C."/>
            <person name="Moest M."/>
            <person name="Warren A I."/>
            <person name="Generalovic N T."/>
            <person name="Byers J.R.P. K."/>
            <person name="Montejo-Kovacevich G."/>
            <person name="Yen C E."/>
        </authorList>
    </citation>
    <scope>NUCLEOTIDE SEQUENCE [LARGE SCALE GENOMIC DNA]</scope>
</reference>
<dbReference type="Pfam" id="PF13923">
    <property type="entry name" value="zf-C3HC4_2"/>
    <property type="match status" value="1"/>
</dbReference>
<dbReference type="EMBL" id="LR899009">
    <property type="protein sequence ID" value="CAD7077134.1"/>
    <property type="molecule type" value="Genomic_DNA"/>
</dbReference>
<proteinExistence type="predicted"/>
<dbReference type="PROSITE" id="PS50158">
    <property type="entry name" value="ZF_CCHC"/>
    <property type="match status" value="1"/>
</dbReference>
<comment type="subcellular location">
    <subcellularLocation>
        <location evidence="1">Nucleus</location>
    </subcellularLocation>
</comment>
<evidence type="ECO:0000259" key="8">
    <source>
        <dbReference type="PROSITE" id="PS50089"/>
    </source>
</evidence>
<feature type="compositionally biased region" description="Low complexity" evidence="7">
    <location>
        <begin position="1779"/>
        <end position="1792"/>
    </location>
</feature>
<evidence type="ECO:0000256" key="5">
    <source>
        <dbReference type="ARBA" id="ARBA00023242"/>
    </source>
</evidence>
<feature type="compositionally biased region" description="Basic and acidic residues" evidence="7">
    <location>
        <begin position="687"/>
        <end position="701"/>
    </location>
</feature>
<feature type="region of interest" description="Disordered" evidence="7">
    <location>
        <begin position="687"/>
        <end position="1260"/>
    </location>
</feature>
<dbReference type="GO" id="GO:0061630">
    <property type="term" value="F:ubiquitin protein ligase activity"/>
    <property type="evidence" value="ECO:0007669"/>
    <property type="project" value="InterPro"/>
</dbReference>
<feature type="compositionally biased region" description="Basic and acidic residues" evidence="7">
    <location>
        <begin position="1151"/>
        <end position="1182"/>
    </location>
</feature>
<protein>
    <recommendedName>
        <fullName evidence="13">E3 ubiquitin-protein ligase RBBP6</fullName>
    </recommendedName>
</protein>
<dbReference type="Pfam" id="PF00098">
    <property type="entry name" value="zf-CCHC"/>
    <property type="match status" value="1"/>
</dbReference>
<feature type="compositionally biased region" description="Low complexity" evidence="7">
    <location>
        <begin position="597"/>
        <end position="606"/>
    </location>
</feature>
<evidence type="ECO:0000313" key="11">
    <source>
        <dbReference type="EMBL" id="CAD7077134.1"/>
    </source>
</evidence>
<feature type="compositionally biased region" description="Basic and acidic residues" evidence="7">
    <location>
        <begin position="902"/>
        <end position="928"/>
    </location>
</feature>
<dbReference type="PROSITE" id="PS50089">
    <property type="entry name" value="ZF_RING_2"/>
    <property type="match status" value="1"/>
</dbReference>
<dbReference type="Pfam" id="PF08783">
    <property type="entry name" value="DWNN"/>
    <property type="match status" value="1"/>
</dbReference>
<dbReference type="InterPro" id="IPR013083">
    <property type="entry name" value="Znf_RING/FYVE/PHD"/>
</dbReference>
<feature type="compositionally biased region" description="Basic and acidic residues" evidence="7">
    <location>
        <begin position="494"/>
        <end position="503"/>
    </location>
</feature>
<keyword evidence="4" id="KW-0862">Zinc</keyword>
<feature type="compositionally biased region" description="Acidic residues" evidence="7">
    <location>
        <begin position="1230"/>
        <end position="1245"/>
    </location>
</feature>
<dbReference type="SUPFAM" id="SSF57756">
    <property type="entry name" value="Retrovirus zinc finger-like domains"/>
    <property type="match status" value="1"/>
</dbReference>
<dbReference type="GO" id="GO:0016567">
    <property type="term" value="P:protein ubiquitination"/>
    <property type="evidence" value="ECO:0007669"/>
    <property type="project" value="InterPro"/>
</dbReference>
<evidence type="ECO:0000256" key="1">
    <source>
        <dbReference type="ARBA" id="ARBA00004123"/>
    </source>
</evidence>
<sequence length="1850" mass="214162">MKQFVSYNHMARYMSSYNSFNYLNLIIFDCNYYYFCSLNFQSPFLTSALNTERILAILKSINVVPCATVEESFHFSSEVFSGRTRQKLILKLIERECAKNKNTVTFDGLHISVGDLKKAIIHQKRLGKTVDFDLQITNAQTKEEYSDNNTLIPKNTSLIVARIPLAVQPKKQWDIQAEKQQQQSHRHINAPEPDSGALDLSLMNGTEEDKIQAMMIQSTMDYDPNNYQVIRGQSQVGEVPANYRCFKCRKPGHWIKNCPLSSNGDANDFKRNTGIPRSFIERDAQDKNSAANAEPTPPPVVEKKQEIPEDLICGICKDLFTDAVMIPCCGSSFCDECVRTALLESEDNECPDCKEKGSSPGSLIPNRFLRNSVNAFKNETGYSKPRQQKPPPKPKEPQEVAAATEESGDKKEEPDTTSEQKSEPKPSEKENDDKSSPLHSSSAARESPVKEKKEVEGHDKKIDPGHHSSHDEIESDFEDNITVTVPPAHLISHQRSEYRERPYNGRHSRHLRPPGMDGSPKHNSQSTPSHGERSGTPTVDEKESGHHEHHDHHKHHQQIPSHQAGPHRGDPIRPHRSTPSDMYGPGAPITSYPPAQGPMMGPGRPYEMGGYGPPPGPGYPPYMMDNRMRGPFHPIRPGYPQPHQMRPRMMAPPGSLASVYHGVAAKVGPGIIDDPLEAFNRIMREKEKRKEERRRLPTDSRRRSRSIELGPSRGGRGHSPPSHHGRLQRVRSPDDRRMRSPQMRDRRGRSRDKRSPEKEKRRHRSSSFSDRSRSRTRSRSWSNPRKRSKSPVLRRRSRSRSPSFTMSRYRQKENRRPERRDDFPPREEFRDRSPGNYPPRRGRSPRRGQSPPPQHNQFYGRQERAGHGGPPPDQYFNMPSGPPGPYNENAPYAQSNSGNNRYPERIPPHREQYNRDRNHDYKMERFEDGPPGNDEPPPPGFEASPPSPRERHNSWNNNNPFDDRERGARDKHSTERDREERRHHEGRDRETRSWSRASRQSAQNHGRRRSRSKSPNRLERIPEDYPTRDRDRGSKERGHSNRDHQVHDRERDKIEHEKKREREERERKHNEREKREQERKQHERELKRASREEKEREKEKEREREKEREKSREKKRDSSDDEKKDKKTKEKRKKKKDKDADRKKNKKEKKERKEREKERDKEKDKERDTIKKEVQRESKVEESFESIEPEPQPQPQLQLQDEHRDALPDEQLFNPPPPTDDAPSGKEETDSTMEEGEIQDTEEPETDAHSTKSKQQLQHENEILDLYGDICQDEEIKYDYQNSMADAGENNDQKAQPLNQENKKSSPPDFKRFDSVLDIHANLDFEPDLDEMEVTEQKKESNPYASIMPELSKWERDDDPSQSKDESNPLNALDASDEKAGKVTTEVLKRAENAIFARAINAIRPIEIKKISVERQKLYSNDPSKDASPVPSVISQVKSPNRELATVQITVPANNNSERSVEIKPEKQKSIKDRLGSKITEPSSRKHRSKSQSPVRKSTVEKVRPGRSRSREREAGYRRDDREVRRTSEVKRVHETAGNRGRERIQSDFNSRGRDQRKEVDRRRDFGQDRSGGSRGERTDRDRDRAWEQDRLRDKNRSRGDIARDRDRGEADWNRGGDKSRERPNTREDRRVGQPSEDPRGKDRTKSKDRERQKEPKRDDSRSRSSDRNNRDRATRGDREHKRKHADEHARTPPEKRSKRDRSKDTEKSDSKVGNEKTLQRKKSTIDEANFVPDYDEQIDNAGTNGKPTEPNIVSRHSKDKVKTPEARASSAPKRSHSPTESSSSSSSSSSESESDSDDNGKKKKRSKHKKNRKKSRRSSSVESGESSKHKRSKSKKKNKSSKKKKKSKK</sequence>
<dbReference type="SMART" id="SM00184">
    <property type="entry name" value="RING"/>
    <property type="match status" value="1"/>
</dbReference>
<dbReference type="FunCoup" id="A0A7R8UBZ5">
    <property type="interactions" value="749"/>
</dbReference>
<dbReference type="SMART" id="SM00343">
    <property type="entry name" value="ZnF_C2HC"/>
    <property type="match status" value="1"/>
</dbReference>
<evidence type="ECO:0000256" key="6">
    <source>
        <dbReference type="PROSITE-ProRule" id="PRU00047"/>
    </source>
</evidence>
<dbReference type="PANTHER" id="PTHR15439">
    <property type="entry name" value="RETINOBLASTOMA-BINDING PROTEIN 6"/>
    <property type="match status" value="1"/>
</dbReference>
<evidence type="ECO:0000256" key="2">
    <source>
        <dbReference type="ARBA" id="ARBA00022723"/>
    </source>
</evidence>
<keyword evidence="5" id="KW-0539">Nucleus</keyword>
<feature type="compositionally biased region" description="Polar residues" evidence="7">
    <location>
        <begin position="1447"/>
        <end position="1458"/>
    </location>
</feature>
<dbReference type="GO" id="GO:0006397">
    <property type="term" value="P:mRNA processing"/>
    <property type="evidence" value="ECO:0007669"/>
    <property type="project" value="InterPro"/>
</dbReference>
<evidence type="ECO:0000259" key="9">
    <source>
        <dbReference type="PROSITE" id="PS50158"/>
    </source>
</evidence>
<dbReference type="SMART" id="SM01180">
    <property type="entry name" value="DWNN"/>
    <property type="match status" value="1"/>
</dbReference>
<feature type="compositionally biased region" description="Basic residues" evidence="7">
    <location>
        <begin position="1829"/>
        <end position="1850"/>
    </location>
</feature>